<evidence type="ECO:0000256" key="1">
    <source>
        <dbReference type="SAM" id="MobiDB-lite"/>
    </source>
</evidence>
<gene>
    <name evidence="3" type="ORF">PVL29_014581</name>
</gene>
<dbReference type="EMBL" id="JARBHA010000011">
    <property type="protein sequence ID" value="KAJ9689000.1"/>
    <property type="molecule type" value="Genomic_DNA"/>
</dbReference>
<feature type="compositionally biased region" description="Basic and acidic residues" evidence="1">
    <location>
        <begin position="1"/>
        <end position="10"/>
    </location>
</feature>
<comment type="caution">
    <text evidence="3">The sequence shown here is derived from an EMBL/GenBank/DDBJ whole genome shotgun (WGS) entry which is preliminary data.</text>
</comment>
<name>A0AA38ZHM8_VITRO</name>
<evidence type="ECO:0000256" key="2">
    <source>
        <dbReference type="SAM" id="Phobius"/>
    </source>
</evidence>
<dbReference type="Proteomes" id="UP001168098">
    <property type="component" value="Unassembled WGS sequence"/>
</dbReference>
<feature type="region of interest" description="Disordered" evidence="1">
    <location>
        <begin position="1"/>
        <end position="34"/>
    </location>
</feature>
<reference evidence="3 4" key="1">
    <citation type="journal article" date="2023" name="BMC Biotechnol.">
        <title>Vitis rotundifolia cv Carlos genome sequencing.</title>
        <authorList>
            <person name="Huff M."/>
            <person name="Hulse-Kemp A."/>
            <person name="Scheffler B."/>
            <person name="Youngblood R."/>
            <person name="Simpson S."/>
            <person name="Babiker E."/>
            <person name="Staton M."/>
        </authorList>
    </citation>
    <scope>NUCLEOTIDE SEQUENCE [LARGE SCALE GENOMIC DNA]</scope>
    <source>
        <tissue evidence="3">Leaf</tissue>
    </source>
</reference>
<evidence type="ECO:0000313" key="3">
    <source>
        <dbReference type="EMBL" id="KAJ9689000.1"/>
    </source>
</evidence>
<dbReference type="AlphaFoldDB" id="A0AA38ZHM8"/>
<keyword evidence="2" id="KW-0472">Membrane</keyword>
<keyword evidence="2" id="KW-1133">Transmembrane helix</keyword>
<protein>
    <submittedName>
        <fullName evidence="3">Uncharacterized protein</fullName>
    </submittedName>
</protein>
<organism evidence="3 4">
    <name type="scientific">Vitis rotundifolia</name>
    <name type="common">Muscadine grape</name>
    <dbReference type="NCBI Taxonomy" id="103349"/>
    <lineage>
        <taxon>Eukaryota</taxon>
        <taxon>Viridiplantae</taxon>
        <taxon>Streptophyta</taxon>
        <taxon>Embryophyta</taxon>
        <taxon>Tracheophyta</taxon>
        <taxon>Spermatophyta</taxon>
        <taxon>Magnoliopsida</taxon>
        <taxon>eudicotyledons</taxon>
        <taxon>Gunneridae</taxon>
        <taxon>Pentapetalae</taxon>
        <taxon>rosids</taxon>
        <taxon>Vitales</taxon>
        <taxon>Vitaceae</taxon>
        <taxon>Viteae</taxon>
        <taxon>Vitis</taxon>
    </lineage>
</organism>
<evidence type="ECO:0000313" key="4">
    <source>
        <dbReference type="Proteomes" id="UP001168098"/>
    </source>
</evidence>
<feature type="transmembrane region" description="Helical" evidence="2">
    <location>
        <begin position="43"/>
        <end position="60"/>
    </location>
</feature>
<proteinExistence type="predicted"/>
<sequence length="126" mass="13255">MATPARDGKKAGGAGAPKMPAAGQHSTEVLHQRSKLPHSPLKLAIGGLAFVAVLSYFTLYTKKKPEASALDVAKVVAGVSTPEDTHPRNLKGILEGWIRFNLIYNCVNSCNIFIIGSGSGLTIPCV</sequence>
<keyword evidence="4" id="KW-1185">Reference proteome</keyword>
<accession>A0AA38ZHM8</accession>
<keyword evidence="2" id="KW-0812">Transmembrane</keyword>